<gene>
    <name evidence="1" type="ORF">T12_15623</name>
</gene>
<dbReference type="AlphaFoldDB" id="A0A0V1A5K1"/>
<accession>A0A0V1A5K1</accession>
<organism evidence="1 2">
    <name type="scientific">Trichinella patagoniensis</name>
    <dbReference type="NCBI Taxonomy" id="990121"/>
    <lineage>
        <taxon>Eukaryota</taxon>
        <taxon>Metazoa</taxon>
        <taxon>Ecdysozoa</taxon>
        <taxon>Nematoda</taxon>
        <taxon>Enoplea</taxon>
        <taxon>Dorylaimia</taxon>
        <taxon>Trichinellida</taxon>
        <taxon>Trichinellidae</taxon>
        <taxon>Trichinella</taxon>
    </lineage>
</organism>
<evidence type="ECO:0000313" key="2">
    <source>
        <dbReference type="Proteomes" id="UP000054783"/>
    </source>
</evidence>
<name>A0A0V1A5K1_9BILA</name>
<reference evidence="1 2" key="1">
    <citation type="submission" date="2015-01" db="EMBL/GenBank/DDBJ databases">
        <title>Evolution of Trichinella species and genotypes.</title>
        <authorList>
            <person name="Korhonen P.K."/>
            <person name="Edoardo P."/>
            <person name="Giuseppe L.R."/>
            <person name="Gasser R.B."/>
        </authorList>
    </citation>
    <scope>NUCLEOTIDE SEQUENCE [LARGE SCALE GENOMIC DNA]</scope>
    <source>
        <strain evidence="1">ISS2496</strain>
    </source>
</reference>
<evidence type="ECO:0000313" key="1">
    <source>
        <dbReference type="EMBL" id="KRY20143.1"/>
    </source>
</evidence>
<protein>
    <submittedName>
        <fullName evidence="1">Uncharacterized protein</fullName>
    </submittedName>
</protein>
<proteinExistence type="predicted"/>
<dbReference type="OrthoDB" id="5919797at2759"/>
<dbReference type="Proteomes" id="UP000054783">
    <property type="component" value="Unassembled WGS sequence"/>
</dbReference>
<keyword evidence="2" id="KW-1185">Reference proteome</keyword>
<sequence>MNSWPKKCSNKFKWRRCIAKCTDKSRSADMHKTDIAIRVSPTTYREMCGVFVMHVRRLVV</sequence>
<comment type="caution">
    <text evidence="1">The sequence shown here is derived from an EMBL/GenBank/DDBJ whole genome shotgun (WGS) entry which is preliminary data.</text>
</comment>
<dbReference type="EMBL" id="JYDQ01000028">
    <property type="protein sequence ID" value="KRY20143.1"/>
    <property type="molecule type" value="Genomic_DNA"/>
</dbReference>